<name>A0ABU5ZJD5_9BACL</name>
<dbReference type="RefSeq" id="WP_371754749.1">
    <property type="nucleotide sequence ID" value="NZ_JAYJLD010000020.1"/>
</dbReference>
<dbReference type="PANTHER" id="PTHR34216:SF3">
    <property type="entry name" value="POLY-BETA-1,6-N-ACETYL-D-GLUCOSAMINE N-DEACETYLASE"/>
    <property type="match status" value="1"/>
</dbReference>
<protein>
    <submittedName>
        <fullName evidence="4">Polysaccharide deacetylase family protein</fullName>
        <ecNumber evidence="4">3.-.-.-</ecNumber>
    </submittedName>
</protein>
<dbReference type="PANTHER" id="PTHR34216">
    <property type="match status" value="1"/>
</dbReference>
<dbReference type="PROSITE" id="PS51677">
    <property type="entry name" value="NODB"/>
    <property type="match status" value="1"/>
</dbReference>
<evidence type="ECO:0000313" key="4">
    <source>
        <dbReference type="EMBL" id="MEB3102626.1"/>
    </source>
</evidence>
<keyword evidence="2" id="KW-0732">Signal</keyword>
<comment type="caution">
    <text evidence="4">The sequence shown here is derived from an EMBL/GenBank/DDBJ whole genome shotgun (WGS) entry which is preliminary data.</text>
</comment>
<dbReference type="Pfam" id="PF01522">
    <property type="entry name" value="Polysacc_deac_1"/>
    <property type="match status" value="1"/>
</dbReference>
<sequence>MTYVLIAVPAFHQPISAQSVYAETKDFAHAGNGQKTEHNVYFSNRVGVLMYHHISQTVKGPAVITPQSFQQQLSYLQFEGFNFITLEQFREFMSGGPVMNNALLVTFDDGYASFYSDAYPILKQLDIPAVNFVITSDLDRLKPGKILHLSRGQILDMTEHSNFIAVQPHTDHLHSLYKRKSLLIEKLNVNGKMETEQQYEQRVTQDLTECIAKLKPLYSGRLDFFAYPYGMFSKPVETILQKTGIRYAFTVKQGMATRQADPYEIPRLNAGSPKLTPEKLKLRILIQTARSNPFYAQENVPSLAQKAILFNK</sequence>
<keyword evidence="4" id="KW-0378">Hydrolase</keyword>
<dbReference type="Gene3D" id="3.20.20.370">
    <property type="entry name" value="Glycoside hydrolase/deacetylase"/>
    <property type="match status" value="1"/>
</dbReference>
<dbReference type="InterPro" id="IPR051398">
    <property type="entry name" value="Polysacch_Deacetylase"/>
</dbReference>
<proteinExistence type="predicted"/>
<reference evidence="4" key="1">
    <citation type="submission" date="2023-12" db="EMBL/GenBank/DDBJ databases">
        <title>Fervidustalea candida gen. nov., sp. nov., a novel member of the family Paenibacillaceae isolated from a geothermal area.</title>
        <authorList>
            <person name="Li W.-J."/>
            <person name="Jiao J.-Y."/>
            <person name="Chen Y."/>
        </authorList>
    </citation>
    <scope>NUCLEOTIDE SEQUENCE</scope>
    <source>
        <strain evidence="4">SYSU GA230002</strain>
    </source>
</reference>
<dbReference type="InterPro" id="IPR011330">
    <property type="entry name" value="Glyco_hydro/deAcase_b/a-brl"/>
</dbReference>
<evidence type="ECO:0000313" key="5">
    <source>
        <dbReference type="Proteomes" id="UP001310386"/>
    </source>
</evidence>
<feature type="domain" description="NodB homology" evidence="3">
    <location>
        <begin position="101"/>
        <end position="312"/>
    </location>
</feature>
<evidence type="ECO:0000256" key="2">
    <source>
        <dbReference type="ARBA" id="ARBA00022729"/>
    </source>
</evidence>
<dbReference type="CDD" id="cd10918">
    <property type="entry name" value="CE4_NodB_like_5s_6s"/>
    <property type="match status" value="1"/>
</dbReference>
<dbReference type="GO" id="GO:0016787">
    <property type="term" value="F:hydrolase activity"/>
    <property type="evidence" value="ECO:0007669"/>
    <property type="project" value="UniProtKB-KW"/>
</dbReference>
<comment type="subcellular location">
    <subcellularLocation>
        <location evidence="1">Secreted</location>
    </subcellularLocation>
</comment>
<dbReference type="EMBL" id="JAYJLD010000020">
    <property type="protein sequence ID" value="MEB3102626.1"/>
    <property type="molecule type" value="Genomic_DNA"/>
</dbReference>
<dbReference type="InterPro" id="IPR002509">
    <property type="entry name" value="NODB_dom"/>
</dbReference>
<organism evidence="4 5">
    <name type="scientific">Ferviditalea candida</name>
    <dbReference type="NCBI Taxonomy" id="3108399"/>
    <lineage>
        <taxon>Bacteria</taxon>
        <taxon>Bacillati</taxon>
        <taxon>Bacillota</taxon>
        <taxon>Bacilli</taxon>
        <taxon>Bacillales</taxon>
        <taxon>Paenibacillaceae</taxon>
        <taxon>Ferviditalea</taxon>
    </lineage>
</organism>
<evidence type="ECO:0000256" key="1">
    <source>
        <dbReference type="ARBA" id="ARBA00004613"/>
    </source>
</evidence>
<keyword evidence="5" id="KW-1185">Reference proteome</keyword>
<dbReference type="EC" id="3.-.-.-" evidence="4"/>
<gene>
    <name evidence="4" type="ORF">VF724_13225</name>
</gene>
<evidence type="ECO:0000259" key="3">
    <source>
        <dbReference type="PROSITE" id="PS51677"/>
    </source>
</evidence>
<accession>A0ABU5ZJD5</accession>
<dbReference type="Proteomes" id="UP001310386">
    <property type="component" value="Unassembled WGS sequence"/>
</dbReference>
<dbReference type="SUPFAM" id="SSF88713">
    <property type="entry name" value="Glycoside hydrolase/deacetylase"/>
    <property type="match status" value="1"/>
</dbReference>